<evidence type="ECO:0000313" key="3">
    <source>
        <dbReference type="EMBL" id="ACL59167.1"/>
    </source>
</evidence>
<evidence type="ECO:0000313" key="4">
    <source>
        <dbReference type="Proteomes" id="UP000008207"/>
    </source>
</evidence>
<feature type="compositionally biased region" description="Low complexity" evidence="1">
    <location>
        <begin position="116"/>
        <end position="130"/>
    </location>
</feature>
<dbReference type="HOGENOM" id="CLU_145382_0_0_5"/>
<dbReference type="Pfam" id="PF11836">
    <property type="entry name" value="Phage_TAC_11"/>
    <property type="match status" value="1"/>
</dbReference>
<reference evidence="3 4" key="1">
    <citation type="submission" date="2009-01" db="EMBL/GenBank/DDBJ databases">
        <title>Complete sequence of chromosome of Methylobacterium nodulans ORS 2060.</title>
        <authorList>
            <consortium name="US DOE Joint Genome Institute"/>
            <person name="Lucas S."/>
            <person name="Copeland A."/>
            <person name="Lapidus A."/>
            <person name="Glavina del Rio T."/>
            <person name="Dalin E."/>
            <person name="Tice H."/>
            <person name="Bruce D."/>
            <person name="Goodwin L."/>
            <person name="Pitluck S."/>
            <person name="Sims D."/>
            <person name="Brettin T."/>
            <person name="Detter J.C."/>
            <person name="Han C."/>
            <person name="Larimer F."/>
            <person name="Land M."/>
            <person name="Hauser L."/>
            <person name="Kyrpides N."/>
            <person name="Ivanova N."/>
            <person name="Marx C.J."/>
            <person name="Richardson P."/>
        </authorList>
    </citation>
    <scope>NUCLEOTIDE SEQUENCE [LARGE SCALE GENOMIC DNA]</scope>
    <source>
        <strain evidence="4">LMG 21967 / CNCM I-2342 / ORS 2060</strain>
        <strain evidence="3">ORS 2060</strain>
    </source>
</reference>
<name>B8IAA4_METNO</name>
<keyword evidence="4" id="KW-1185">Reference proteome</keyword>
<proteinExistence type="predicted"/>
<gene>
    <name evidence="2" type="ordered locus">Mnod_2604</name>
    <name evidence="3" type="ordered locus">Mnod_4291</name>
</gene>
<dbReference type="EMBL" id="CP001349">
    <property type="protein sequence ID" value="ACL57567.1"/>
    <property type="molecule type" value="Genomic_DNA"/>
</dbReference>
<dbReference type="OrthoDB" id="7509188at2"/>
<accession>B8IAA4</accession>
<dbReference type="RefSeq" id="WP_015929246.1">
    <property type="nucleotide sequence ID" value="NC_011894.1"/>
</dbReference>
<dbReference type="InterPro" id="IPR021791">
    <property type="entry name" value="Phage_TAC_11"/>
</dbReference>
<dbReference type="AlphaFoldDB" id="B8IAA4"/>
<dbReference type="EMBL" id="CP001349">
    <property type="protein sequence ID" value="ACL59167.1"/>
    <property type="molecule type" value="Genomic_DNA"/>
</dbReference>
<evidence type="ECO:0000313" key="2">
    <source>
        <dbReference type="EMBL" id="ACL57567.1"/>
    </source>
</evidence>
<dbReference type="STRING" id="460265.Mnod_2604"/>
<feature type="region of interest" description="Disordered" evidence="1">
    <location>
        <begin position="111"/>
        <end position="136"/>
    </location>
</feature>
<sequence length="136" mass="14309">MARKTSIELDWADGTYLFHLDIPRLKELQERCDAGPPEVLKRLVEGRARVEDAQETVRLGLIGGGLPAPQAAKLVRLYAGDETPLAEVIAVAILVLGAAVLGNAGEEVTRQGNREAAISSPSMTAASTSPPSAPTP</sequence>
<dbReference type="KEGG" id="mno:Mnod_2604"/>
<evidence type="ECO:0000256" key="1">
    <source>
        <dbReference type="SAM" id="MobiDB-lite"/>
    </source>
</evidence>
<dbReference type="Proteomes" id="UP000008207">
    <property type="component" value="Chromosome"/>
</dbReference>
<protein>
    <recommendedName>
        <fullName evidence="5">Gene transfer agent (GTA) like protein</fullName>
    </recommendedName>
</protein>
<dbReference type="eggNOG" id="ENOG5032XFF">
    <property type="taxonomic scope" value="Bacteria"/>
</dbReference>
<evidence type="ECO:0008006" key="5">
    <source>
        <dbReference type="Google" id="ProtNLM"/>
    </source>
</evidence>
<organism evidence="3 4">
    <name type="scientific">Methylobacterium nodulans (strain LMG 21967 / CNCM I-2342 / ORS 2060)</name>
    <dbReference type="NCBI Taxonomy" id="460265"/>
    <lineage>
        <taxon>Bacteria</taxon>
        <taxon>Pseudomonadati</taxon>
        <taxon>Pseudomonadota</taxon>
        <taxon>Alphaproteobacteria</taxon>
        <taxon>Hyphomicrobiales</taxon>
        <taxon>Methylobacteriaceae</taxon>
        <taxon>Methylobacterium</taxon>
    </lineage>
</organism>
<dbReference type="KEGG" id="mno:Mnod_4291"/>